<evidence type="ECO:0000256" key="7">
    <source>
        <dbReference type="SAM" id="Phobius"/>
    </source>
</evidence>
<feature type="transmembrane region" description="Helical" evidence="7">
    <location>
        <begin position="90"/>
        <end position="111"/>
    </location>
</feature>
<keyword evidence="3" id="KW-1003">Cell membrane</keyword>
<feature type="transmembrane region" description="Helical" evidence="7">
    <location>
        <begin position="60"/>
        <end position="78"/>
    </location>
</feature>
<sequence>MAARIRYQHLGTRHPLRWAAALAGAGLLTLIGAAAGLYLIVAGHHLTGMGQQVVWGWPHVVAIGLILAGSGAFALAALAPTTLGHPGEPWARLGTVAAAALLIGGLAVLSLDLGSPQRILPPLELNLMSSFSRNLFLYTAFLIIALLYLATLLEPRLRRFAAAAGGLAAAVAVLLALNVGSIFAMLAARPVFGGAIMMPLFLAAALTLGTATLSLIWLAVLRAQGQEPPPRATGRLGALLLIAVLALAALLALHFLTLAYQPGHREIARFLLVDGGVYPVVFWIGVVAVGIITPTLLLLRKAARARGQALAWASGVALIGGFAHLFVMIVGAQAFPLQIFPGREVEGAVFDGEAASYLPSAWEALLGLAGPGLALLILLLALRALPLTAVHFPGEPAAADGPMAAADAGTAAEPSQ</sequence>
<keyword evidence="5 7" id="KW-1133">Transmembrane helix</keyword>
<accession>A1WYG4</accession>
<proteinExistence type="inferred from homology"/>
<keyword evidence="9" id="KW-1185">Reference proteome</keyword>
<evidence type="ECO:0000256" key="4">
    <source>
        <dbReference type="ARBA" id="ARBA00022692"/>
    </source>
</evidence>
<feature type="transmembrane region" description="Helical" evidence="7">
    <location>
        <begin position="311"/>
        <end position="335"/>
    </location>
</feature>
<name>A1WYG4_HALHL</name>
<feature type="transmembrane region" description="Helical" evidence="7">
    <location>
        <begin position="280"/>
        <end position="299"/>
    </location>
</feature>
<feature type="transmembrane region" description="Helical" evidence="7">
    <location>
        <begin position="160"/>
        <end position="186"/>
    </location>
</feature>
<evidence type="ECO:0000256" key="6">
    <source>
        <dbReference type="ARBA" id="ARBA00023136"/>
    </source>
</evidence>
<evidence type="ECO:0000256" key="1">
    <source>
        <dbReference type="ARBA" id="ARBA00004651"/>
    </source>
</evidence>
<protein>
    <submittedName>
        <fullName evidence="8">Polysulphide reductase, NrfD</fullName>
    </submittedName>
</protein>
<evidence type="ECO:0000313" key="8">
    <source>
        <dbReference type="EMBL" id="ABM62726.1"/>
    </source>
</evidence>
<feature type="transmembrane region" description="Helical" evidence="7">
    <location>
        <begin position="20"/>
        <end position="40"/>
    </location>
</feature>
<dbReference type="Pfam" id="PF03916">
    <property type="entry name" value="NrfD"/>
    <property type="match status" value="1"/>
</dbReference>
<feature type="transmembrane region" description="Helical" evidence="7">
    <location>
        <begin position="192"/>
        <end position="218"/>
    </location>
</feature>
<evidence type="ECO:0000256" key="2">
    <source>
        <dbReference type="ARBA" id="ARBA00008929"/>
    </source>
</evidence>
<dbReference type="InterPro" id="IPR005614">
    <property type="entry name" value="NrfD-like"/>
</dbReference>
<dbReference type="Proteomes" id="UP000000647">
    <property type="component" value="Chromosome"/>
</dbReference>
<dbReference type="KEGG" id="hha:Hhal_1962"/>
<reference evidence="8 9" key="2">
    <citation type="journal article" date="2013" name="Stand. Genomic Sci.">
        <title>Complete genome sequence of Halorhodospira halophila SL1.</title>
        <authorList>
            <person name="Challacombe J.F."/>
            <person name="Majid S."/>
            <person name="Deole R."/>
            <person name="Brettin T.S."/>
            <person name="Bruce D."/>
            <person name="Delano S.F."/>
            <person name="Detter J.C."/>
            <person name="Gleasner C.D."/>
            <person name="Han C.S."/>
            <person name="Misra M."/>
            <person name="Reitenga K.G."/>
            <person name="Mikhailova N."/>
            <person name="Woyke T."/>
            <person name="Pitluck S."/>
            <person name="Nolan M."/>
            <person name="Land M.L."/>
            <person name="Saunders E."/>
            <person name="Tapia R."/>
            <person name="Lapidus A."/>
            <person name="Ivanova N."/>
            <person name="Hoff W.D."/>
        </authorList>
    </citation>
    <scope>NUCLEOTIDE SEQUENCE [LARGE SCALE GENOMIC DNA]</scope>
    <source>
        <strain evidence="9">DSM 244 / SL1</strain>
    </source>
</reference>
<dbReference type="GO" id="GO:0005886">
    <property type="term" value="C:plasma membrane"/>
    <property type="evidence" value="ECO:0007669"/>
    <property type="project" value="UniProtKB-SubCell"/>
</dbReference>
<dbReference type="EMBL" id="CP000544">
    <property type="protein sequence ID" value="ABM62726.1"/>
    <property type="molecule type" value="Genomic_DNA"/>
</dbReference>
<gene>
    <name evidence="8" type="ordered locus">Hhal_1962</name>
</gene>
<keyword evidence="6 7" id="KW-0472">Membrane</keyword>
<comment type="subcellular location">
    <subcellularLocation>
        <location evidence="1">Cell membrane</location>
        <topology evidence="1">Multi-pass membrane protein</topology>
    </subcellularLocation>
</comment>
<feature type="transmembrane region" description="Helical" evidence="7">
    <location>
        <begin position="131"/>
        <end position="153"/>
    </location>
</feature>
<keyword evidence="4 7" id="KW-0812">Transmembrane</keyword>
<dbReference type="STRING" id="349124.Hhal_1962"/>
<evidence type="ECO:0000313" key="9">
    <source>
        <dbReference type="Proteomes" id="UP000000647"/>
    </source>
</evidence>
<dbReference type="PANTHER" id="PTHR34856">
    <property type="entry name" value="PROTEIN NRFD"/>
    <property type="match status" value="1"/>
</dbReference>
<dbReference type="HOGENOM" id="CLU_045348_3_2_6"/>
<organism evidence="8 9">
    <name type="scientific">Halorhodospira halophila (strain DSM 244 / SL1)</name>
    <name type="common">Ectothiorhodospira halophila (strain DSM 244 / SL1)</name>
    <dbReference type="NCBI Taxonomy" id="349124"/>
    <lineage>
        <taxon>Bacteria</taxon>
        <taxon>Pseudomonadati</taxon>
        <taxon>Pseudomonadota</taxon>
        <taxon>Gammaproteobacteria</taxon>
        <taxon>Chromatiales</taxon>
        <taxon>Ectothiorhodospiraceae</taxon>
        <taxon>Halorhodospira</taxon>
    </lineage>
</organism>
<comment type="similarity">
    <text evidence="2">Belongs to the NrfD family.</text>
</comment>
<dbReference type="eggNOG" id="COG5557">
    <property type="taxonomic scope" value="Bacteria"/>
</dbReference>
<feature type="transmembrane region" description="Helical" evidence="7">
    <location>
        <begin position="364"/>
        <end position="382"/>
    </location>
</feature>
<dbReference type="AlphaFoldDB" id="A1WYG4"/>
<dbReference type="RefSeq" id="WP_011814748.1">
    <property type="nucleotide sequence ID" value="NC_008789.1"/>
</dbReference>
<evidence type="ECO:0000256" key="5">
    <source>
        <dbReference type="ARBA" id="ARBA00022989"/>
    </source>
</evidence>
<dbReference type="Gene3D" id="1.20.1630.10">
    <property type="entry name" value="Formate dehydrogenase/DMSO reductase domain"/>
    <property type="match status" value="1"/>
</dbReference>
<reference evidence="9" key="1">
    <citation type="submission" date="2006-12" db="EMBL/GenBank/DDBJ databases">
        <title>Complete sequence of Halorhodospira halophila SL1.</title>
        <authorList>
            <consortium name="US DOE Joint Genome Institute"/>
            <person name="Copeland A."/>
            <person name="Lucas S."/>
            <person name="Lapidus A."/>
            <person name="Barry K."/>
            <person name="Detter J.C."/>
            <person name="Glavina del Rio T."/>
            <person name="Hammon N."/>
            <person name="Israni S."/>
            <person name="Dalin E."/>
            <person name="Tice H."/>
            <person name="Pitluck S."/>
            <person name="Saunders E."/>
            <person name="Brettin T."/>
            <person name="Bruce D."/>
            <person name="Han C."/>
            <person name="Tapia R."/>
            <person name="Schmutz J."/>
            <person name="Larimer F."/>
            <person name="Land M."/>
            <person name="Hauser L."/>
            <person name="Kyrpides N."/>
            <person name="Mikhailova N."/>
            <person name="Hoff W."/>
            <person name="Richardson P."/>
        </authorList>
    </citation>
    <scope>NUCLEOTIDE SEQUENCE [LARGE SCALE GENOMIC DNA]</scope>
    <source>
        <strain evidence="9">DSM 244 / SL1</strain>
    </source>
</reference>
<dbReference type="InterPro" id="IPR052049">
    <property type="entry name" value="Electron_transfer_protein"/>
</dbReference>
<evidence type="ECO:0000256" key="3">
    <source>
        <dbReference type="ARBA" id="ARBA00022475"/>
    </source>
</evidence>
<dbReference type="PANTHER" id="PTHR34856:SF2">
    <property type="entry name" value="PROTEIN NRFD"/>
    <property type="match status" value="1"/>
</dbReference>
<feature type="transmembrane region" description="Helical" evidence="7">
    <location>
        <begin position="238"/>
        <end position="260"/>
    </location>
</feature>